<dbReference type="PROSITE" id="PS50238">
    <property type="entry name" value="RHOGAP"/>
    <property type="match status" value="1"/>
</dbReference>
<dbReference type="Gene3D" id="1.10.555.10">
    <property type="entry name" value="Rho GTPase activation protein"/>
    <property type="match status" value="1"/>
</dbReference>
<dbReference type="InterPro" id="IPR008936">
    <property type="entry name" value="Rho_GTPase_activation_prot"/>
</dbReference>
<feature type="compositionally biased region" description="Basic and acidic residues" evidence="1">
    <location>
        <begin position="762"/>
        <end position="773"/>
    </location>
</feature>
<feature type="domain" description="Rho-GAP" evidence="2">
    <location>
        <begin position="150"/>
        <end position="427"/>
    </location>
</feature>
<dbReference type="EMBL" id="JAZAVJ010000031">
    <property type="protein sequence ID" value="KAK7420204.1"/>
    <property type="molecule type" value="Genomic_DNA"/>
</dbReference>
<feature type="region of interest" description="Disordered" evidence="1">
    <location>
        <begin position="825"/>
        <end position="848"/>
    </location>
</feature>
<feature type="region of interest" description="Disordered" evidence="1">
    <location>
        <begin position="373"/>
        <end position="402"/>
    </location>
</feature>
<evidence type="ECO:0000313" key="4">
    <source>
        <dbReference type="Proteomes" id="UP001498476"/>
    </source>
</evidence>
<name>A0ABR1HG94_9HYPO</name>
<dbReference type="InterPro" id="IPR000198">
    <property type="entry name" value="RhoGAP_dom"/>
</dbReference>
<feature type="compositionally biased region" description="Basic residues" evidence="1">
    <location>
        <begin position="503"/>
        <end position="512"/>
    </location>
</feature>
<sequence length="848" mass="93615">MPSRRMLPSASSGSFSFPQSITVRNAPNRGPQVRSSRTWTTSSGERGLLSDTDEVDNRAAFVQEYNRLAKKHGVRVLVVEDFNLKQAVTGYGPDSPHSPKRGWFYRMLRSTSGQPTTVPRPRTLEGHHKRSVSDLAHNLAHPRRESPKTIDLQSMVRLSGKSVIYLPPEYAPSALVLPTCLRATAHYLTQHVATRGIFRIPGSVRVVNDLFDYYCYTEKGGINIASTVRCANLPMHIQLSVHDVASTFKRLLSVLPGGILGSISIFDALVAIHSQLHGDPEFPRTKQTKVRARLIALAIATIESQLRRELICAVFGLLSLIGRVAEVAPREDDGGRPLPTGDLMGYSALGIVFGPLLLGTLLENYSLTLPTPGSESMFSPLSPPKPRRDRRKSKATETSSAATPTLDKILVANGITEMLIVNWRDIVRQMKALGMHCRREPSSLSSLRTDSLRQSASESFVIRKPADWDQEKVWLNQPKDEDDINRPFRTGSPEPDTPNLGARRQRPRKRKSSASNRLGARPSISMLSPTAEESAVEEEKLDTAQSQRQVQSAVENSTNQLSRFGSSPNDLRSSRKNDEGSWIDFDRQEESLRHDRRFDSTGFVENLAPVSSRKGRETSSFSSPRVSIEDVPPRTSSKPRPHEGFANNNQPMLYAHGEVVNGTTQNAGSQSIERRKAQRVRKVANERPGKSLRQASTDDGLEGSKSSRTFSFTDQPDERLTGIELQYKKAGLNKGPGTPNNLTISYPGPSKHSPSLNTESQSSRDHTSHEKRPTVQSPGNPINKGENIIISRLEDTQRCGTVQIQDTVSQGSIHTTPIQFYAPMRVPPNLSGHTIQSDQVPSGANAEA</sequence>
<feature type="region of interest" description="Disordered" evidence="1">
    <location>
        <begin position="472"/>
        <end position="578"/>
    </location>
</feature>
<evidence type="ECO:0000256" key="1">
    <source>
        <dbReference type="SAM" id="MobiDB-lite"/>
    </source>
</evidence>
<feature type="compositionally biased region" description="Polar residues" evidence="1">
    <location>
        <begin position="704"/>
        <end position="714"/>
    </location>
</feature>
<feature type="compositionally biased region" description="Polar residues" evidence="1">
    <location>
        <begin position="752"/>
        <end position="761"/>
    </location>
</feature>
<dbReference type="Pfam" id="PF00620">
    <property type="entry name" value="RhoGAP"/>
    <property type="match status" value="1"/>
</dbReference>
<feature type="compositionally biased region" description="Polar residues" evidence="1">
    <location>
        <begin position="831"/>
        <end position="842"/>
    </location>
</feature>
<evidence type="ECO:0000259" key="2">
    <source>
        <dbReference type="PROSITE" id="PS50238"/>
    </source>
</evidence>
<dbReference type="CDD" id="cd00159">
    <property type="entry name" value="RhoGAP"/>
    <property type="match status" value="1"/>
</dbReference>
<keyword evidence="4" id="KW-1185">Reference proteome</keyword>
<protein>
    <recommendedName>
        <fullName evidence="2">Rho-GAP domain-containing protein</fullName>
    </recommendedName>
</protein>
<reference evidence="3 4" key="1">
    <citation type="journal article" date="2025" name="Microbiol. Resour. Announc.">
        <title>Draft genome sequences for Neonectria magnoliae and Neonectria punicea, canker pathogens of Liriodendron tulipifera and Acer saccharum in West Virginia.</title>
        <authorList>
            <person name="Petronek H.M."/>
            <person name="Kasson M.T."/>
            <person name="Metheny A.M."/>
            <person name="Stauder C.M."/>
            <person name="Lovett B."/>
            <person name="Lynch S.C."/>
            <person name="Garnas J.R."/>
            <person name="Kasson L.R."/>
            <person name="Stajich J.E."/>
        </authorList>
    </citation>
    <scope>NUCLEOTIDE SEQUENCE [LARGE SCALE GENOMIC DNA]</scope>
    <source>
        <strain evidence="3 4">NRRL 64653</strain>
    </source>
</reference>
<dbReference type="PANTHER" id="PTHR45808:SF2">
    <property type="entry name" value="RHO GTPASE-ACTIVATING PROTEIN 68F"/>
    <property type="match status" value="1"/>
</dbReference>
<dbReference type="SMART" id="SM00324">
    <property type="entry name" value="RhoGAP"/>
    <property type="match status" value="1"/>
</dbReference>
<evidence type="ECO:0000313" key="3">
    <source>
        <dbReference type="EMBL" id="KAK7420204.1"/>
    </source>
</evidence>
<dbReference type="Proteomes" id="UP001498476">
    <property type="component" value="Unassembled WGS sequence"/>
</dbReference>
<feature type="compositionally biased region" description="Polar residues" evidence="1">
    <location>
        <begin position="543"/>
        <end position="571"/>
    </location>
</feature>
<feature type="compositionally biased region" description="Polar residues" evidence="1">
    <location>
        <begin position="33"/>
        <end position="44"/>
    </location>
</feature>
<feature type="region of interest" description="Disordered" evidence="1">
    <location>
        <begin position="609"/>
        <end position="649"/>
    </location>
</feature>
<feature type="compositionally biased region" description="Low complexity" evidence="1">
    <location>
        <begin position="8"/>
        <end position="20"/>
    </location>
</feature>
<proteinExistence type="predicted"/>
<feature type="region of interest" description="Disordered" evidence="1">
    <location>
        <begin position="663"/>
        <end position="785"/>
    </location>
</feature>
<dbReference type="SUPFAM" id="SSF48350">
    <property type="entry name" value="GTPase activation domain, GAP"/>
    <property type="match status" value="1"/>
</dbReference>
<feature type="region of interest" description="Disordered" evidence="1">
    <location>
        <begin position="1"/>
        <end position="51"/>
    </location>
</feature>
<comment type="caution">
    <text evidence="3">The sequence shown here is derived from an EMBL/GenBank/DDBJ whole genome shotgun (WGS) entry which is preliminary data.</text>
</comment>
<accession>A0ABR1HG94</accession>
<dbReference type="PANTHER" id="PTHR45808">
    <property type="entry name" value="RHO GTPASE-ACTIVATING PROTEIN 68F"/>
    <property type="match status" value="1"/>
</dbReference>
<feature type="region of interest" description="Disordered" evidence="1">
    <location>
        <begin position="111"/>
        <end position="132"/>
    </location>
</feature>
<organism evidence="3 4">
    <name type="scientific">Neonectria punicea</name>
    <dbReference type="NCBI Taxonomy" id="979145"/>
    <lineage>
        <taxon>Eukaryota</taxon>
        <taxon>Fungi</taxon>
        <taxon>Dikarya</taxon>
        <taxon>Ascomycota</taxon>
        <taxon>Pezizomycotina</taxon>
        <taxon>Sordariomycetes</taxon>
        <taxon>Hypocreomycetidae</taxon>
        <taxon>Hypocreales</taxon>
        <taxon>Nectriaceae</taxon>
        <taxon>Neonectria</taxon>
    </lineage>
</organism>
<gene>
    <name evidence="3" type="ORF">QQX98_002857</name>
</gene>